<evidence type="ECO:0000256" key="4">
    <source>
        <dbReference type="SAM" id="MobiDB-lite"/>
    </source>
</evidence>
<gene>
    <name evidence="6" type="ORF">BD289DRAFT_483672</name>
</gene>
<keyword evidence="2" id="KW-0645">Protease</keyword>
<dbReference type="PROSITE" id="PS50600">
    <property type="entry name" value="ULP_PROTEASE"/>
    <property type="match status" value="1"/>
</dbReference>
<feature type="region of interest" description="Disordered" evidence="4">
    <location>
        <begin position="525"/>
        <end position="573"/>
    </location>
</feature>
<organism evidence="6 7">
    <name type="scientific">Coniella lustricola</name>
    <dbReference type="NCBI Taxonomy" id="2025994"/>
    <lineage>
        <taxon>Eukaryota</taxon>
        <taxon>Fungi</taxon>
        <taxon>Dikarya</taxon>
        <taxon>Ascomycota</taxon>
        <taxon>Pezizomycotina</taxon>
        <taxon>Sordariomycetes</taxon>
        <taxon>Sordariomycetidae</taxon>
        <taxon>Diaporthales</taxon>
        <taxon>Schizoparmaceae</taxon>
        <taxon>Coniella</taxon>
    </lineage>
</organism>
<feature type="region of interest" description="Disordered" evidence="4">
    <location>
        <begin position="210"/>
        <end position="254"/>
    </location>
</feature>
<feature type="region of interest" description="Disordered" evidence="4">
    <location>
        <begin position="422"/>
        <end position="467"/>
    </location>
</feature>
<evidence type="ECO:0000256" key="2">
    <source>
        <dbReference type="ARBA" id="ARBA00022670"/>
    </source>
</evidence>
<reference evidence="6 7" key="1">
    <citation type="journal article" date="2018" name="Mycol. Prog.">
        <title>Coniella lustricola, a new species from submerged detritus.</title>
        <authorList>
            <person name="Raudabaugh D.B."/>
            <person name="Iturriaga T."/>
            <person name="Carver A."/>
            <person name="Mondo S."/>
            <person name="Pangilinan J."/>
            <person name="Lipzen A."/>
            <person name="He G."/>
            <person name="Amirebrahimi M."/>
            <person name="Grigoriev I.V."/>
            <person name="Miller A.N."/>
        </authorList>
    </citation>
    <scope>NUCLEOTIDE SEQUENCE [LARGE SCALE GENOMIC DNA]</scope>
    <source>
        <strain evidence="6 7">B22-T-1</strain>
    </source>
</reference>
<feature type="compositionally biased region" description="Polar residues" evidence="4">
    <location>
        <begin position="1"/>
        <end position="16"/>
    </location>
</feature>
<dbReference type="AlphaFoldDB" id="A0A2T3A4L3"/>
<sequence>MPRAANSRNPASSTIKTRSRRSARTNNDSTIGSIDSDMLPAPTTAAKLPDLNKTGTARLRQAPARLPPPSPLPSTASSASSSALELALARINQISAVLHAHSDDRSSLVTSWRHLRHVFDTFHVASQAQSQAADTREWYLARAWRTVAFHAWAFTKVNHCDAVFSVVSRMPGVAVRDTLDEQDGSLTDYNSAGADANAEHQHDCIKNDVADFEDPDQDSKHSGPNKSSDVNSDNDVWTSSSPQATHATRDVSMPRRLRSLARTLDTEAPILDMMLGMHGVSSSRHAVLGLTRLVKQRRPEGTPSITLHALLKALDDEHRRIAALGKASLRQVSPQTLLRHVISNLGGQEAVFRSSRPVRRRPFTVQSSSRSSHESETESHGSIHVRGPPLASKAMDLDIGVDQEQMRMTHVENDHVAVQQDELDEQEHGQEKEQKQNQEQAQDHEQDQEQGQEQGQEQDQEQVNQRERMDEVRCRALIFRADYAHISVYRLSVLSDSPIELSWPEPSQRLAQTVLHRVEALEQLSTATNQDSSDSSDMQSRKRLRLSSPEPSALHKMLKPRSEARGQGTATEPHHFGRLCRNLWRLEAGEWLNDSIVNTLMSRFRSSAVGVVNSLALDAFLQGNYSSSEKDTSRARFRCLGIWLPGTVPNTNLPTSIRLVLVPAFDKSRSHWVLYSFVCATTELFLYDPLPEAGTQSLQGLLTKGVEHFFQWLFKLPQPVSTRQFEHAPEQINRNDCGVYVVEVARFLSSKATATVCADSNLGVTLPTVLEKYGLDWKASNEQRLRCVLLDSVLSGAMALDSPQFQQGGIYSHTNNAAATLCDWISRQQWYDKLIISADPEYFTGFVASSITRNLLHLRSTETANIVAGFVDRGASRLHARHRRAIATAVQTDTDARRLREAETKQLSLLVQFIETRNSLRDVGLLPAFQPQHQTQLQLQLQPQPQSPLPLALGAVEAAAAAALMLLPGQLPGPNFKRGSCVHASKAQSAWALCVAYTIILHKMDVKERPIRQRALQFHQEQVCAPYVTNAP</sequence>
<evidence type="ECO:0000256" key="1">
    <source>
        <dbReference type="ARBA" id="ARBA00005234"/>
    </source>
</evidence>
<evidence type="ECO:0000313" key="6">
    <source>
        <dbReference type="EMBL" id="PSR82745.1"/>
    </source>
</evidence>
<keyword evidence="7" id="KW-1185">Reference proteome</keyword>
<dbReference type="Proteomes" id="UP000241462">
    <property type="component" value="Unassembled WGS sequence"/>
</dbReference>
<feature type="region of interest" description="Disordered" evidence="4">
    <location>
        <begin position="1"/>
        <end position="52"/>
    </location>
</feature>
<dbReference type="EMBL" id="KZ678471">
    <property type="protein sequence ID" value="PSR82745.1"/>
    <property type="molecule type" value="Genomic_DNA"/>
</dbReference>
<feature type="compositionally biased region" description="Polar residues" evidence="4">
    <location>
        <begin position="222"/>
        <end position="246"/>
    </location>
</feature>
<feature type="compositionally biased region" description="Polar residues" evidence="4">
    <location>
        <begin position="24"/>
        <end position="33"/>
    </location>
</feature>
<dbReference type="InParanoid" id="A0A2T3A4L3"/>
<dbReference type="Gene3D" id="3.40.395.10">
    <property type="entry name" value="Adenoviral Proteinase, Chain A"/>
    <property type="match status" value="1"/>
</dbReference>
<dbReference type="InterPro" id="IPR003653">
    <property type="entry name" value="Peptidase_C48_C"/>
</dbReference>
<dbReference type="GO" id="GO:0019783">
    <property type="term" value="F:ubiquitin-like protein peptidase activity"/>
    <property type="evidence" value="ECO:0007669"/>
    <property type="project" value="UniProtKB-ARBA"/>
</dbReference>
<comment type="similarity">
    <text evidence="1">Belongs to the peptidase C48 family.</text>
</comment>
<dbReference type="GO" id="GO:0006508">
    <property type="term" value="P:proteolysis"/>
    <property type="evidence" value="ECO:0007669"/>
    <property type="project" value="UniProtKB-KW"/>
</dbReference>
<feature type="compositionally biased region" description="Acidic residues" evidence="4">
    <location>
        <begin position="448"/>
        <end position="460"/>
    </location>
</feature>
<feature type="compositionally biased region" description="Basic and acidic residues" evidence="4">
    <location>
        <begin position="426"/>
        <end position="447"/>
    </location>
</feature>
<dbReference type="GO" id="GO:0008234">
    <property type="term" value="F:cysteine-type peptidase activity"/>
    <property type="evidence" value="ECO:0007669"/>
    <property type="project" value="InterPro"/>
</dbReference>
<dbReference type="SUPFAM" id="SSF54001">
    <property type="entry name" value="Cysteine proteinases"/>
    <property type="match status" value="1"/>
</dbReference>
<feature type="compositionally biased region" description="Basic and acidic residues" evidence="4">
    <location>
        <begin position="371"/>
        <end position="381"/>
    </location>
</feature>
<evidence type="ECO:0000256" key="3">
    <source>
        <dbReference type="ARBA" id="ARBA00022801"/>
    </source>
</evidence>
<feature type="region of interest" description="Disordered" evidence="4">
    <location>
        <begin position="357"/>
        <end position="391"/>
    </location>
</feature>
<protein>
    <recommendedName>
        <fullName evidence="5">Ubiquitin-like protease family profile domain-containing protein</fullName>
    </recommendedName>
</protein>
<feature type="domain" description="Ubiquitin-like protease family profile" evidence="5">
    <location>
        <begin position="576"/>
        <end position="748"/>
    </location>
</feature>
<evidence type="ECO:0000313" key="7">
    <source>
        <dbReference type="Proteomes" id="UP000241462"/>
    </source>
</evidence>
<proteinExistence type="inferred from homology"/>
<keyword evidence="3" id="KW-0378">Hydrolase</keyword>
<evidence type="ECO:0000259" key="5">
    <source>
        <dbReference type="PROSITE" id="PS50600"/>
    </source>
</evidence>
<name>A0A2T3A4L3_9PEZI</name>
<accession>A0A2T3A4L3</accession>
<dbReference type="InterPro" id="IPR038765">
    <property type="entry name" value="Papain-like_cys_pep_sf"/>
</dbReference>